<evidence type="ECO:0000256" key="2">
    <source>
        <dbReference type="SAM" id="MobiDB-lite"/>
    </source>
</evidence>
<dbReference type="VEuPathDB" id="FungiDB:HMPREF1544_10528"/>
<dbReference type="InParanoid" id="S2JSC8"/>
<dbReference type="STRING" id="1220926.S2JSC8"/>
<sequence>MSRLNEISTQAFADDENSNMDENLETYQSASTARQRQTHSLEDQCQPSPITLHSGLISPNNATGSATLRQRVLIIEDDTSGAESIGSFHTAPSTPTCITMDQDEDADVDRQKTTIIVDELLKEEKRLMQKLEFEDKEIQRIACEVEAKRAKLNALELKKLEYYIH</sequence>
<keyword evidence="4" id="KW-1185">Reference proteome</keyword>
<proteinExistence type="predicted"/>
<feature type="region of interest" description="Disordered" evidence="2">
    <location>
        <begin position="1"/>
        <end position="20"/>
    </location>
</feature>
<dbReference type="EMBL" id="KE124101">
    <property type="protein sequence ID" value="EPB82735.1"/>
    <property type="molecule type" value="Genomic_DNA"/>
</dbReference>
<dbReference type="Proteomes" id="UP000014254">
    <property type="component" value="Unassembled WGS sequence"/>
</dbReference>
<protein>
    <submittedName>
        <fullName evidence="3">Uncharacterized protein</fullName>
    </submittedName>
</protein>
<feature type="compositionally biased region" description="Polar residues" evidence="2">
    <location>
        <begin position="1"/>
        <end position="11"/>
    </location>
</feature>
<dbReference type="AlphaFoldDB" id="S2JSC8"/>
<organism evidence="3 4">
    <name type="scientific">Mucor circinelloides f. circinelloides (strain 1006PhL)</name>
    <name type="common">Mucormycosis agent</name>
    <name type="synonym">Calyptromyces circinelloides</name>
    <dbReference type="NCBI Taxonomy" id="1220926"/>
    <lineage>
        <taxon>Eukaryota</taxon>
        <taxon>Fungi</taxon>
        <taxon>Fungi incertae sedis</taxon>
        <taxon>Mucoromycota</taxon>
        <taxon>Mucoromycotina</taxon>
        <taxon>Mucoromycetes</taxon>
        <taxon>Mucorales</taxon>
        <taxon>Mucorineae</taxon>
        <taxon>Mucoraceae</taxon>
        <taxon>Mucor</taxon>
    </lineage>
</organism>
<dbReference type="OMA" id="ACEVEAK"/>
<evidence type="ECO:0000313" key="3">
    <source>
        <dbReference type="EMBL" id="EPB82735.1"/>
    </source>
</evidence>
<name>S2JSC8_MUCC1</name>
<accession>S2JSC8</accession>
<keyword evidence="1" id="KW-0175">Coiled coil</keyword>
<evidence type="ECO:0000313" key="4">
    <source>
        <dbReference type="Proteomes" id="UP000014254"/>
    </source>
</evidence>
<gene>
    <name evidence="3" type="ORF">HMPREF1544_10528</name>
</gene>
<evidence type="ECO:0000256" key="1">
    <source>
        <dbReference type="SAM" id="Coils"/>
    </source>
</evidence>
<feature type="coiled-coil region" evidence="1">
    <location>
        <begin position="117"/>
        <end position="158"/>
    </location>
</feature>
<reference evidence="4" key="1">
    <citation type="submission" date="2013-05" db="EMBL/GenBank/DDBJ databases">
        <title>The Genome sequence of Mucor circinelloides f. circinelloides 1006PhL.</title>
        <authorList>
            <consortium name="The Broad Institute Genomics Platform"/>
            <person name="Cuomo C."/>
            <person name="Earl A."/>
            <person name="Findley K."/>
            <person name="Lee S.C."/>
            <person name="Walker B."/>
            <person name="Young S."/>
            <person name="Zeng Q."/>
            <person name="Gargeya S."/>
            <person name="Fitzgerald M."/>
            <person name="Haas B."/>
            <person name="Abouelleil A."/>
            <person name="Allen A.W."/>
            <person name="Alvarado L."/>
            <person name="Arachchi H.M."/>
            <person name="Berlin A.M."/>
            <person name="Chapman S.B."/>
            <person name="Gainer-Dewar J."/>
            <person name="Goldberg J."/>
            <person name="Griggs A."/>
            <person name="Gujja S."/>
            <person name="Hansen M."/>
            <person name="Howarth C."/>
            <person name="Imamovic A."/>
            <person name="Ireland A."/>
            <person name="Larimer J."/>
            <person name="McCowan C."/>
            <person name="Murphy C."/>
            <person name="Pearson M."/>
            <person name="Poon T.W."/>
            <person name="Priest M."/>
            <person name="Roberts A."/>
            <person name="Saif S."/>
            <person name="Shea T."/>
            <person name="Sisk P."/>
            <person name="Sykes S."/>
            <person name="Wortman J."/>
            <person name="Nusbaum C."/>
            <person name="Birren B."/>
        </authorList>
    </citation>
    <scope>NUCLEOTIDE SEQUENCE [LARGE SCALE GENOMIC DNA]</scope>
    <source>
        <strain evidence="4">1006PhL</strain>
    </source>
</reference>